<dbReference type="InterPro" id="IPR017853">
    <property type="entry name" value="GH"/>
</dbReference>
<name>A0A9X2ID97_9GAMM</name>
<evidence type="ECO:0000256" key="4">
    <source>
        <dbReference type="ARBA" id="ARBA00023136"/>
    </source>
</evidence>
<dbReference type="GO" id="GO:0000272">
    <property type="term" value="P:polysaccharide catabolic process"/>
    <property type="evidence" value="ECO:0007669"/>
    <property type="project" value="UniProtKB-KW"/>
</dbReference>
<evidence type="ECO:0000256" key="12">
    <source>
        <dbReference type="SAM" id="SignalP"/>
    </source>
</evidence>
<evidence type="ECO:0000256" key="2">
    <source>
        <dbReference type="ARBA" id="ARBA00022475"/>
    </source>
</evidence>
<evidence type="ECO:0000256" key="9">
    <source>
        <dbReference type="ARBA" id="ARBA00037649"/>
    </source>
</evidence>
<evidence type="ECO:0000256" key="11">
    <source>
        <dbReference type="ARBA" id="ARBA00043078"/>
    </source>
</evidence>
<dbReference type="SUPFAM" id="SSF51445">
    <property type="entry name" value="(Trans)glycosidases"/>
    <property type="match status" value="1"/>
</dbReference>
<evidence type="ECO:0000256" key="1">
    <source>
        <dbReference type="ARBA" id="ARBA00004236"/>
    </source>
</evidence>
<keyword evidence="8" id="KW-0624">Polysaccharide degradation</keyword>
<comment type="caution">
    <text evidence="13">The sequence shown here is derived from an EMBL/GenBank/DDBJ whole genome shotgun (WGS) entry which is preliminary data.</text>
</comment>
<keyword evidence="4" id="KW-0472">Membrane</keyword>
<dbReference type="RefSeq" id="WP_250423449.1">
    <property type="nucleotide sequence ID" value="NZ_JAJKBJ010000022.1"/>
</dbReference>
<dbReference type="InterPro" id="IPR050732">
    <property type="entry name" value="Beta-glucan_modifiers"/>
</dbReference>
<organism evidence="13 14">
    <name type="scientific">Legionella maioricensis</name>
    <dbReference type="NCBI Taxonomy" id="2896528"/>
    <lineage>
        <taxon>Bacteria</taxon>
        <taxon>Pseudomonadati</taxon>
        <taxon>Pseudomonadota</taxon>
        <taxon>Gammaproteobacteria</taxon>
        <taxon>Legionellales</taxon>
        <taxon>Legionellaceae</taxon>
        <taxon>Legionella</taxon>
    </lineage>
</organism>
<keyword evidence="2" id="KW-1003">Cell membrane</keyword>
<comment type="function">
    <text evidence="9">Glucanases play a role in cell expansion during growth, in cell-cell fusion during mating, and in spore release during sporulation. This enzyme may be involved in beta-glucan degradation. Active on laminarin and lichenan.</text>
</comment>
<dbReference type="PANTHER" id="PTHR16631:SF17">
    <property type="entry name" value="GLUCAN ENDO-1,3-BETA-GLUCOSIDASE BTGC"/>
    <property type="match status" value="1"/>
</dbReference>
<evidence type="ECO:0000256" key="10">
    <source>
        <dbReference type="ARBA" id="ARBA00042373"/>
    </source>
</evidence>
<protein>
    <recommendedName>
        <fullName evidence="11">Endo-1,3-beta-glucanase btgC</fullName>
    </recommendedName>
    <alternativeName>
        <fullName evidence="10">Laminarinase btgC</fullName>
    </alternativeName>
</protein>
<evidence type="ECO:0000256" key="3">
    <source>
        <dbReference type="ARBA" id="ARBA00022801"/>
    </source>
</evidence>
<evidence type="ECO:0000313" key="13">
    <source>
        <dbReference type="EMBL" id="MCL9685312.1"/>
    </source>
</evidence>
<feature type="signal peptide" evidence="12">
    <location>
        <begin position="1"/>
        <end position="21"/>
    </location>
</feature>
<keyword evidence="12" id="KW-0732">Signal</keyword>
<evidence type="ECO:0000256" key="8">
    <source>
        <dbReference type="ARBA" id="ARBA00023326"/>
    </source>
</evidence>
<keyword evidence="14" id="KW-1185">Reference proteome</keyword>
<gene>
    <name evidence="13" type="ORF">LOX96_14510</name>
</gene>
<evidence type="ECO:0000256" key="5">
    <source>
        <dbReference type="ARBA" id="ARBA00023180"/>
    </source>
</evidence>
<accession>A0A9X2ID97</accession>
<dbReference type="GO" id="GO:0016787">
    <property type="term" value="F:hydrolase activity"/>
    <property type="evidence" value="ECO:0007669"/>
    <property type="project" value="UniProtKB-KW"/>
</dbReference>
<keyword evidence="7" id="KW-0961">Cell wall biogenesis/degradation</keyword>
<comment type="subcellular location">
    <subcellularLocation>
        <location evidence="1">Cell membrane</location>
    </subcellularLocation>
</comment>
<keyword evidence="6" id="KW-0119">Carbohydrate metabolism</keyword>
<dbReference type="GO" id="GO:0005886">
    <property type="term" value="C:plasma membrane"/>
    <property type="evidence" value="ECO:0007669"/>
    <property type="project" value="UniProtKB-SubCell"/>
</dbReference>
<keyword evidence="3" id="KW-0378">Hydrolase</keyword>
<proteinExistence type="predicted"/>
<evidence type="ECO:0000256" key="6">
    <source>
        <dbReference type="ARBA" id="ARBA00023277"/>
    </source>
</evidence>
<dbReference type="Gene3D" id="3.20.20.80">
    <property type="entry name" value="Glycosidases"/>
    <property type="match status" value="1"/>
</dbReference>
<evidence type="ECO:0000256" key="7">
    <source>
        <dbReference type="ARBA" id="ARBA00023316"/>
    </source>
</evidence>
<dbReference type="EMBL" id="JAJKBJ010000022">
    <property type="protein sequence ID" value="MCL9685312.1"/>
    <property type="molecule type" value="Genomic_DNA"/>
</dbReference>
<sequence length="429" mass="45948">MQTMLKTTALLITLYSSASFAYGEFFNLQTKGMVFNIKTASVNGNYSNAGIKITSGQKIFCPGATGNGGHCIFPASYNASHNTIGIQGSAGPMTLEMCLNGIGQATCATYKTTLAPIRGINYDPAHSPAYLQAQQSNNQPGMAQSMTNDFQQIKRNGLTVVKTFISVASTFSGQQTNLAAIACPMGLKLMLGIYEFQPSDGCSDNSQCAQWTQGQVQSAISSVKNNPGCIVGIAVGNEDIYDYTFTVPNTQIQQRIATDIQTIQAALGSTVPVGTAQQDGALLALASNYPGNDPYGIIKRLNFVGANIYPFWSAQQPAAPSATEFSNRLQAVRNAYSTSNGLPNDVRVVVTEEGWASQGNIPPQNPNATLPQEITYYSYWLGRASQDNFDSYYFGFYDKVQPNNGNADNFFGLCTYTGASKSASLFACS</sequence>
<feature type="chain" id="PRO_5040805571" description="Endo-1,3-beta-glucanase btgC" evidence="12">
    <location>
        <begin position="22"/>
        <end position="429"/>
    </location>
</feature>
<keyword evidence="5" id="KW-0325">Glycoprotein</keyword>
<dbReference type="AlphaFoldDB" id="A0A9X2ID97"/>
<reference evidence="13" key="1">
    <citation type="submission" date="2021-11" db="EMBL/GenBank/DDBJ databases">
        <title>Legionella maioricencis sp. nov., a new species isolated from hot water samples in Mallorca.</title>
        <authorList>
            <person name="Crespi S."/>
            <person name="Drasar V."/>
            <person name="Salva-Serra F."/>
            <person name="Jaen-Luchoro D."/>
            <person name="Pineiro-Iglesias B."/>
            <person name="Aliaga F."/>
            <person name="Fernandez-Juarez V."/>
            <person name="Coll G."/>
            <person name="Moore E.R.B."/>
            <person name="Bennasar-Figueras A."/>
        </authorList>
    </citation>
    <scope>NUCLEOTIDE SEQUENCE</scope>
    <source>
        <strain evidence="13">HCPI-6</strain>
    </source>
</reference>
<evidence type="ECO:0000313" key="14">
    <source>
        <dbReference type="Proteomes" id="UP001139721"/>
    </source>
</evidence>
<dbReference type="Proteomes" id="UP001139721">
    <property type="component" value="Unassembled WGS sequence"/>
</dbReference>
<dbReference type="PANTHER" id="PTHR16631">
    <property type="entry name" value="GLUCAN 1,3-BETA-GLUCOSIDASE"/>
    <property type="match status" value="1"/>
</dbReference>
<dbReference type="GO" id="GO:0071555">
    <property type="term" value="P:cell wall organization"/>
    <property type="evidence" value="ECO:0007669"/>
    <property type="project" value="UniProtKB-KW"/>
</dbReference>